<accession>A0A098GI70</accession>
<feature type="transmembrane region" description="Helical" evidence="2">
    <location>
        <begin position="46"/>
        <end position="68"/>
    </location>
</feature>
<reference evidence="3" key="2">
    <citation type="submission" date="2014-09" db="EMBL/GenBank/DDBJ databases">
        <authorList>
            <person name="GOMEZ-VALERO Laura"/>
        </authorList>
    </citation>
    <scope>NUCLEOTIDE SEQUENCE</scope>
    <source>
        <strain evidence="3">ATCC33218</strain>
    </source>
</reference>
<protein>
    <recommendedName>
        <fullName evidence="1">Queuosine precursor transporter</fullName>
    </recommendedName>
</protein>
<dbReference type="RefSeq" id="WP_045100286.1">
    <property type="nucleotide sequence ID" value="NZ_FMVN01000003.1"/>
</dbReference>
<dbReference type="Pfam" id="PF02592">
    <property type="entry name" value="Vut_1"/>
    <property type="match status" value="1"/>
</dbReference>
<dbReference type="HOGENOM" id="CLU_075503_1_2_6"/>
<evidence type="ECO:0000256" key="1">
    <source>
        <dbReference type="NCBIfam" id="TIGR00697"/>
    </source>
</evidence>
<dbReference type="Proteomes" id="UP000182998">
    <property type="component" value="Unassembled WGS sequence"/>
</dbReference>
<dbReference type="PANTHER" id="PTHR34300">
    <property type="entry name" value="QUEUOSINE PRECURSOR TRANSPORTER-RELATED"/>
    <property type="match status" value="1"/>
</dbReference>
<evidence type="ECO:0000313" key="6">
    <source>
        <dbReference type="Proteomes" id="UP000182998"/>
    </source>
</evidence>
<keyword evidence="2" id="KW-1133">Transmembrane helix</keyword>
<dbReference type="STRING" id="451.B6N58_13690"/>
<feature type="transmembrane region" description="Helical" evidence="2">
    <location>
        <begin position="75"/>
        <end position="97"/>
    </location>
</feature>
<keyword evidence="6" id="KW-1185">Reference proteome</keyword>
<name>A0A098GI70_LEGMI</name>
<organism evidence="3 5">
    <name type="scientific">Legionella micdadei</name>
    <name type="common">Tatlockia micdadei</name>
    <dbReference type="NCBI Taxonomy" id="451"/>
    <lineage>
        <taxon>Bacteria</taxon>
        <taxon>Pseudomonadati</taxon>
        <taxon>Pseudomonadota</taxon>
        <taxon>Gammaproteobacteria</taxon>
        <taxon>Legionellales</taxon>
        <taxon>Legionellaceae</taxon>
        <taxon>Legionella</taxon>
    </lineage>
</organism>
<sequence length="252" mass="28725">MGNAVLETLSRRKQYKYPYFFLGLYLIFLLSTVCLAGKIIQIGPMLVPGGIFVFPITFCICDIVGEVYGYAYPRLFIWIGVLAEFIFSFIVITVSHLSSPNFFNDAEAYQIVFDPTIRYVGSGLIGLLVGELTNVYLLAKWKIFLKGKFFVFRSLLSTAFGQALLTVIVDILNYFGKMAEHSLGWMMVCGYFWKMCSALIMAFPAWLLVRYLKKVEHIDHYDIHTNFNPFMLNLDDNNDCAAQPVNIESSLQ</sequence>
<dbReference type="NCBIfam" id="TIGR00697">
    <property type="entry name" value="queuosine precursor transporter"/>
    <property type="match status" value="1"/>
</dbReference>
<feature type="transmembrane region" description="Helical" evidence="2">
    <location>
        <begin position="19"/>
        <end position="40"/>
    </location>
</feature>
<evidence type="ECO:0000313" key="5">
    <source>
        <dbReference type="Proteomes" id="UP000032414"/>
    </source>
</evidence>
<keyword evidence="2" id="KW-0812">Transmembrane</keyword>
<evidence type="ECO:0000313" key="4">
    <source>
        <dbReference type="EMBL" id="SCY08059.1"/>
    </source>
</evidence>
<dbReference type="AlphaFoldDB" id="A0A098GI70"/>
<dbReference type="PATRIC" id="fig|451.8.peg.753"/>
<feature type="transmembrane region" description="Helical" evidence="2">
    <location>
        <begin position="191"/>
        <end position="209"/>
    </location>
</feature>
<feature type="transmembrane region" description="Helical" evidence="2">
    <location>
        <begin position="150"/>
        <end position="171"/>
    </location>
</feature>
<evidence type="ECO:0000313" key="3">
    <source>
        <dbReference type="EMBL" id="CEG62184.1"/>
    </source>
</evidence>
<dbReference type="EMBL" id="FMVN01000003">
    <property type="protein sequence ID" value="SCY08059.1"/>
    <property type="molecule type" value="Genomic_DNA"/>
</dbReference>
<dbReference type="OrthoDB" id="9805479at2"/>
<dbReference type="KEGG" id="tmc:LMI_2950"/>
<dbReference type="Proteomes" id="UP000032414">
    <property type="component" value="Chromosome I"/>
</dbReference>
<dbReference type="InterPro" id="IPR003744">
    <property type="entry name" value="YhhQ"/>
</dbReference>
<evidence type="ECO:0000256" key="2">
    <source>
        <dbReference type="SAM" id="Phobius"/>
    </source>
</evidence>
<dbReference type="PANTHER" id="PTHR34300:SF2">
    <property type="entry name" value="QUEUOSINE PRECURSOR TRANSPORTER-RELATED"/>
    <property type="match status" value="1"/>
</dbReference>
<gene>
    <name evidence="3" type="ORF">LMI_2950</name>
    <name evidence="4" type="ORF">SAMN02982997_00810</name>
</gene>
<reference evidence="5" key="1">
    <citation type="submission" date="2014-09" db="EMBL/GenBank/DDBJ databases">
        <authorList>
            <person name="Gomez-Valero L."/>
        </authorList>
    </citation>
    <scope>NUCLEOTIDE SEQUENCE [LARGE SCALE GENOMIC DNA]</scope>
    <source>
        <strain evidence="5">ATCC33218</strain>
    </source>
</reference>
<dbReference type="EMBL" id="LN614830">
    <property type="protein sequence ID" value="CEG62184.1"/>
    <property type="molecule type" value="Genomic_DNA"/>
</dbReference>
<reference evidence="4 6" key="3">
    <citation type="submission" date="2016-10" db="EMBL/GenBank/DDBJ databases">
        <authorList>
            <person name="Varghese N."/>
            <person name="Submissions S."/>
        </authorList>
    </citation>
    <scope>NUCLEOTIDE SEQUENCE [LARGE SCALE GENOMIC DNA]</scope>
    <source>
        <strain evidence="4 6">ATCC 33218</strain>
    </source>
</reference>
<keyword evidence="2" id="KW-0472">Membrane</keyword>
<proteinExistence type="predicted"/>
<feature type="transmembrane region" description="Helical" evidence="2">
    <location>
        <begin position="117"/>
        <end position="138"/>
    </location>
</feature>